<accession>A0A914UTL0</accession>
<evidence type="ECO:0000313" key="30">
    <source>
        <dbReference type="Proteomes" id="UP000887566"/>
    </source>
</evidence>
<dbReference type="SMART" id="SM00181">
    <property type="entry name" value="EGF"/>
    <property type="match status" value="6"/>
</dbReference>
<dbReference type="InterPro" id="IPR000832">
    <property type="entry name" value="GPCR_2_secretin-like"/>
</dbReference>
<keyword evidence="11" id="KW-0297">G-protein coupled receptor</keyword>
<comment type="caution">
    <text evidence="19">Lacks conserved residue(s) required for the propagation of feature annotation.</text>
</comment>
<keyword evidence="5 19" id="KW-0245">EGF-like domain</keyword>
<dbReference type="Gene3D" id="4.10.1240.10">
    <property type="entry name" value="GPCR, family 2, extracellular hormone receptor domain"/>
    <property type="match status" value="1"/>
</dbReference>
<evidence type="ECO:0000256" key="13">
    <source>
        <dbReference type="ARBA" id="ARBA00023157"/>
    </source>
</evidence>
<feature type="transmembrane region" description="Helical" evidence="21">
    <location>
        <begin position="2461"/>
        <end position="2480"/>
    </location>
</feature>
<dbReference type="PROSITE" id="PS50227">
    <property type="entry name" value="G_PROTEIN_RECEP_F2_3"/>
    <property type="match status" value="1"/>
</dbReference>
<dbReference type="Gene3D" id="2.60.220.50">
    <property type="match status" value="1"/>
</dbReference>
<dbReference type="GO" id="GO:0050793">
    <property type="term" value="P:regulation of developmental process"/>
    <property type="evidence" value="ECO:0007669"/>
    <property type="project" value="UniProtKB-ARBA"/>
</dbReference>
<dbReference type="InterPro" id="IPR002126">
    <property type="entry name" value="Cadherin-like_dom"/>
</dbReference>
<dbReference type="Pfam" id="PF00028">
    <property type="entry name" value="Cadherin"/>
    <property type="match status" value="8"/>
</dbReference>
<dbReference type="PROSITE" id="PS50026">
    <property type="entry name" value="EGF_3"/>
    <property type="match status" value="3"/>
</dbReference>
<evidence type="ECO:0000256" key="2">
    <source>
        <dbReference type="ARBA" id="ARBA00004651"/>
    </source>
</evidence>
<feature type="domain" description="Laminin G" evidence="23">
    <location>
        <begin position="1574"/>
        <end position="1735"/>
    </location>
</feature>
<evidence type="ECO:0000256" key="9">
    <source>
        <dbReference type="ARBA" id="ARBA00022837"/>
    </source>
</evidence>
<dbReference type="GO" id="GO:0004930">
    <property type="term" value="F:G protein-coupled receptor activity"/>
    <property type="evidence" value="ECO:0007669"/>
    <property type="project" value="UniProtKB-KW"/>
</dbReference>
<evidence type="ECO:0000256" key="4">
    <source>
        <dbReference type="ARBA" id="ARBA00022475"/>
    </source>
</evidence>
<dbReference type="InterPro" id="IPR036445">
    <property type="entry name" value="GPCR_2_extracell_dom_sf"/>
</dbReference>
<evidence type="ECO:0000256" key="11">
    <source>
        <dbReference type="ARBA" id="ARBA00023040"/>
    </source>
</evidence>
<feature type="disulfide bond" evidence="19">
    <location>
        <begin position="1805"/>
        <end position="1814"/>
    </location>
</feature>
<proteinExistence type="predicted"/>
<evidence type="ECO:0000256" key="22">
    <source>
        <dbReference type="SAM" id="SignalP"/>
    </source>
</evidence>
<evidence type="ECO:0000259" key="28">
    <source>
        <dbReference type="PROSITE" id="PS50261"/>
    </source>
</evidence>
<dbReference type="Pfam" id="PF02210">
    <property type="entry name" value="Laminin_G_2"/>
    <property type="match status" value="2"/>
</dbReference>
<dbReference type="Pfam" id="PF00008">
    <property type="entry name" value="EGF"/>
    <property type="match status" value="1"/>
</dbReference>
<keyword evidence="10 21" id="KW-1133">Transmembrane helix</keyword>
<dbReference type="PROSITE" id="PS50025">
    <property type="entry name" value="LAM_G_DOMAIN"/>
    <property type="match status" value="2"/>
</dbReference>
<dbReference type="PANTHER" id="PTHR24026">
    <property type="entry name" value="FAT ATYPICAL CADHERIN-RELATED"/>
    <property type="match status" value="1"/>
</dbReference>
<dbReference type="PROSITE" id="PS50221">
    <property type="entry name" value="GAIN_B"/>
    <property type="match status" value="1"/>
</dbReference>
<evidence type="ECO:0000256" key="17">
    <source>
        <dbReference type="ARBA" id="ARBA00023292"/>
    </source>
</evidence>
<dbReference type="Gene3D" id="1.20.1070.10">
    <property type="entry name" value="Rhodopsin 7-helix transmembrane proteins"/>
    <property type="match status" value="1"/>
</dbReference>
<evidence type="ECO:0000256" key="15">
    <source>
        <dbReference type="ARBA" id="ARBA00023180"/>
    </source>
</evidence>
<dbReference type="Gene3D" id="2.60.120.200">
    <property type="match status" value="2"/>
</dbReference>
<feature type="disulfide bond" evidence="19">
    <location>
        <begin position="1275"/>
        <end position="1284"/>
    </location>
</feature>
<keyword evidence="14" id="KW-0675">Receptor</keyword>
<reference evidence="31" key="1">
    <citation type="submission" date="2022-11" db="UniProtKB">
        <authorList>
            <consortium name="WormBaseParasite"/>
        </authorList>
    </citation>
    <scope>IDENTIFICATION</scope>
</reference>
<feature type="domain" description="Cadherin" evidence="29">
    <location>
        <begin position="668"/>
        <end position="770"/>
    </location>
</feature>
<dbReference type="GO" id="GO:0007411">
    <property type="term" value="P:axon guidance"/>
    <property type="evidence" value="ECO:0007669"/>
    <property type="project" value="UniProtKB-ARBA"/>
</dbReference>
<dbReference type="GO" id="GO:0007156">
    <property type="term" value="P:homophilic cell adhesion via plasma membrane adhesion molecules"/>
    <property type="evidence" value="ECO:0007669"/>
    <property type="project" value="InterPro"/>
</dbReference>
<dbReference type="PROSITE" id="PS00232">
    <property type="entry name" value="CADHERIN_1"/>
    <property type="match status" value="6"/>
</dbReference>
<dbReference type="Pfam" id="PF01825">
    <property type="entry name" value="GPS"/>
    <property type="match status" value="1"/>
</dbReference>
<evidence type="ECO:0000259" key="29">
    <source>
        <dbReference type="PROSITE" id="PS50268"/>
    </source>
</evidence>
<dbReference type="CDD" id="cd11304">
    <property type="entry name" value="Cadherin_repeat"/>
    <property type="match status" value="8"/>
</dbReference>
<feature type="domain" description="GAIN-B" evidence="26">
    <location>
        <begin position="2118"/>
        <end position="2268"/>
    </location>
</feature>
<keyword evidence="17 20" id="KW-0424">Laminin EGF-like domain</keyword>
<feature type="transmembrane region" description="Helical" evidence="21">
    <location>
        <begin position="2280"/>
        <end position="2302"/>
    </location>
</feature>
<evidence type="ECO:0000256" key="18">
    <source>
        <dbReference type="PROSITE-ProRule" id="PRU00043"/>
    </source>
</evidence>
<feature type="transmembrane region" description="Helical" evidence="21">
    <location>
        <begin position="2417"/>
        <end position="2441"/>
    </location>
</feature>
<dbReference type="CDD" id="cd00110">
    <property type="entry name" value="LamG"/>
    <property type="match status" value="2"/>
</dbReference>
<feature type="domain" description="Laminin G" evidence="23">
    <location>
        <begin position="1329"/>
        <end position="1529"/>
    </location>
</feature>
<dbReference type="SMART" id="SM00303">
    <property type="entry name" value="GPS"/>
    <property type="match status" value="1"/>
</dbReference>
<dbReference type="FunFam" id="2.10.25.10:FF:000066">
    <property type="entry name" value="FAT atypical cadherin 4"/>
    <property type="match status" value="1"/>
</dbReference>
<dbReference type="InterPro" id="IPR002049">
    <property type="entry name" value="LE_dom"/>
</dbReference>
<dbReference type="SMART" id="SM00282">
    <property type="entry name" value="LamG"/>
    <property type="match status" value="2"/>
</dbReference>
<dbReference type="PROSITE" id="PS50261">
    <property type="entry name" value="G_PROTEIN_RECEP_F2_4"/>
    <property type="match status" value="1"/>
</dbReference>
<keyword evidence="4" id="KW-1003">Cell membrane</keyword>
<feature type="transmembrane region" description="Helical" evidence="21">
    <location>
        <begin position="2344"/>
        <end position="2365"/>
    </location>
</feature>
<dbReference type="Pfam" id="PF16489">
    <property type="entry name" value="GAIN"/>
    <property type="match status" value="1"/>
</dbReference>
<feature type="domain" description="EGF-like" evidence="24">
    <location>
        <begin position="1532"/>
        <end position="1569"/>
    </location>
</feature>
<dbReference type="FunFam" id="2.60.40.60:FF:000029">
    <property type="entry name" value="Cadherin EGF LAG seven-pass G-type receptor 3"/>
    <property type="match status" value="1"/>
</dbReference>
<dbReference type="SMART" id="SM00112">
    <property type="entry name" value="CA"/>
    <property type="match status" value="8"/>
</dbReference>
<dbReference type="CDD" id="cd00054">
    <property type="entry name" value="EGF_CA"/>
    <property type="match status" value="4"/>
</dbReference>
<comment type="subcellular location">
    <subcellularLocation>
        <location evidence="2">Cell membrane</location>
        <topology evidence="2">Multi-pass membrane protein</topology>
    </subcellularLocation>
    <subcellularLocation>
        <location evidence="1">Membrane</location>
        <topology evidence="1">Single-pass membrane protein</topology>
    </subcellularLocation>
</comment>
<dbReference type="Pfam" id="PF00053">
    <property type="entry name" value="EGF_laminin"/>
    <property type="match status" value="1"/>
</dbReference>
<feature type="domain" description="Cadherin" evidence="29">
    <location>
        <begin position="356"/>
        <end position="459"/>
    </location>
</feature>
<feature type="domain" description="Cadherin" evidence="29">
    <location>
        <begin position="879"/>
        <end position="986"/>
    </location>
</feature>
<feature type="transmembrane region" description="Helical" evidence="21">
    <location>
        <begin position="2314"/>
        <end position="2332"/>
    </location>
</feature>
<dbReference type="InterPro" id="IPR057244">
    <property type="entry name" value="GAIN_B"/>
</dbReference>
<keyword evidence="3" id="KW-0217">Developmental protein</keyword>
<dbReference type="GO" id="GO:0007423">
    <property type="term" value="P:sensory organ development"/>
    <property type="evidence" value="ECO:0007669"/>
    <property type="project" value="UniProtKB-ARBA"/>
</dbReference>
<dbReference type="Gene3D" id="2.60.40.60">
    <property type="entry name" value="Cadherins"/>
    <property type="match status" value="9"/>
</dbReference>
<dbReference type="Gene3D" id="2.10.25.10">
    <property type="entry name" value="Laminin"/>
    <property type="match status" value="3"/>
</dbReference>
<evidence type="ECO:0000256" key="16">
    <source>
        <dbReference type="ARBA" id="ARBA00023224"/>
    </source>
</evidence>
<feature type="domain" description="Cadherin" evidence="29">
    <location>
        <begin position="565"/>
        <end position="667"/>
    </location>
</feature>
<feature type="chain" id="PRO_5037915479" evidence="22">
    <location>
        <begin position="21"/>
        <end position="2722"/>
    </location>
</feature>
<keyword evidence="7 22" id="KW-0732">Signal</keyword>
<dbReference type="PROSITE" id="PS01186">
    <property type="entry name" value="EGF_2"/>
    <property type="match status" value="1"/>
</dbReference>
<dbReference type="SUPFAM" id="SSF57196">
    <property type="entry name" value="EGF/Laminin"/>
    <property type="match status" value="2"/>
</dbReference>
<sequence>MTMLPPQLPLLLCLFHFGVAHLFWLPQSFPPCARADGPPLGKWYRIADADHFRNCRLIDFKSDKATISTTNLLLASNKRCFLGRKLDLWIAVELECPFGSVSLNRTVSIAHRAFSTKLPWKTESGKSRSRRWLQRRASTSTIHFEQDEYSVSVPEGTSVGELILTLKAIDDDRLPLFYSMVAPEDSRSAHVLRLDRTTGQLSVASPLDRESMARHVLKVTAYERGNAMRSASASVIVNVLDVQDHAPVFEKTSYIADVREDMNIGTTVLHVFARDQDAADNGKVTYSLNGEEEGASDFEIDAETGVVQIGKKLDRERRPFYRLTVTASDAGTPQLSGTALIEISVLDANDNAPHFLRNDYSVSIPENITVPAKIATIEATDADAGDNGKVRYSIVSGGSNAFSIDYATGVVTLIRPLSVLSTPVHQLIVRAKDSGSPALSNTTQLTVSVVDVNDHAPQFYTSELHISIAENAAVGFEVTKLHAFDQDAGVNGQVTYQLEGAGKDLPFEVDKDTGFIRTTAPLDRERSASFDLKAVASDGGSPPLSTTIRILITVLDENDNAPEFEKNVYNVSLPENATRGTQVVSVRAIDVDEDSKLKFSIAMGDESAVFGLLDQGDQGALITLNAPLDHRAQSVYGLTVTARDSGGKVGSTNVYIYVEDINSPPYFGVHPFTVNVAENEAIGFTVAALKASDDDMGDNAHLHYELTGGDGKFVIDAQTGVVTVADVLDRETAVSYSLTITARDRGSQPLSASTTIEVILDDVNDNAPIFLRPNYTSSISENTEVGTSFMQVSAKDADSGKNAAIDFYFDETNADVQLGAFKIDRTSGTIRVSQKLDREAKSSYVLPVLASDRGSPNQIGHGLVIIELEDVNDNAPQFDASKYDFWVAENSPIGSVVGHMLAVDPDAGSNANVTYRIFGGPDMSMFAIESTNVHNGGVRLLTRTELDYEAFKNLYRFQIQASSGDLSSVVEVLVHLIDVNDNFPTLNDYFVVVADYADRSPIVGPIGVVPAFDPDFNATLEFSIETNDLLVVDGATGELSLSPRMDTNRQLEAAYQTCVSDGANTVCAICTLRYVRVDEEMLRESVILRVRGASRADLLTPAAYSRLVDALSTLGPFSRHDVHVFSVQEENVIEGGGRGPLLNVSFSIRQPQSTQFVRAGTLSELVHKYRHTLSSMAALDILDFTDNLCVREPCVNFEKCSVVLKFGNAQDTITTDDFIFKPINPVSTFACTCPAGFASSSNQFLCDMVVDLCYSSPCRNNGSCVAREGGYICACPPDRTGENCELPLHGQFCLPNVCSGGSNCVIDGGRMKCADCPHPPQFSTPLCELRAVSFQGNGYLALPSKIGRFQWTIEISIATIVRDGLIAYNGRFGAADDFMELSLANGLPRLRFSLGDRSDASVTLLDWPENRLDDGRWHTIKIEYFNKSAVLSVDDCDTNLALRFADRIGYRKCAATTKIELPSRCADSSVSCYRFLDLTGPFYVGGVPDRMKSKVASFDGCVSDLTVDGVRADFSSSETVDRENVQPGCDRLGDQCAKWRPCGRSDACSEGWNGYKCECDRFHAGRNCSDDVASALTFLSDESYAIWQLDSDKQTVPLNLEVSFRSRNRESHILTAEFMTRSEFLAIKLVSGYPSIQIGPFSYQLSYPFSADGQWHTIEASVQMNNLEVVVDYRYRKSFKLKGDIFVSYMNKLYTGIAPSSNHPAPFVGCIKAVRLGHRYLDRTMEGQYNTKAGCHVENSCQPQSDAICPKNSNCVPDWDRHLCHCLPGFVGDKCENVCELEGVCENGGSCAHSSSDKAGYRCLCAPGFTGHRCETALAYDPVACPAGWFGANGRCGPCRCNAADGFSGDCHRDTGECLCKRKTFKRNGKCLPCQCNWPIGAFSDDCDAATGQCRCRGESIGRRCDQCADSRAQINRTTAECQVIAGKCPEQVDGDVIWPTTIYGKTAVHSCPDGAPGLAVRQCGDKGIWKRPSLMNCSSESFARISNTLTALDSGADESPAAGRLVALELRNATALGDRMFGRDVYLAYRAVLAILRRELQRGVEGPNAHVQDHSFVANIIRSCSGLMHHNNIESWEELGGLTTFLHLIDTLDQYGQLLARLHAIAPYLRPFQVVTDNSVFAIDSIRMGESTLLPKYNNFVAPSAAPAFEIRFDAPKREGQSNGAVFYSVLENVDSLAPNCSDCVSGPVVSFAYCDSLGCGADRVQVAFPMREESGWKLPLCVSWDDLNTQWSSIGCQLVGLNRSHAVCSCNHQSTFAVLIRGDQGTLFHFTGEESIPYLAPVCAAFALSLCAIALVITAVSSAITNRKLRAAFLLSFILNAASLFMAARIRPITMGCWLVSTFVHFSTVSVFAWLFLIIFNLYRAVTDAQQTSRASFWAFSVVGWLLPAVVAGAVAGIRKWDTAYTCHFALHSPFIWLVFLPVGLFFLLSFYVCVTCVVVSLNKEWDALLAKLRLRTTILQFVLLILGCLTYNTLALFALDFRHDWRKDLATNVVLVFVTVYVFLWTTYFGRQTVPKTRRPATLWLSDGGRTPNQKTPSQVERVDKAGDSPILADADAPNVEDEGVRSALLADYREPTFHFESALPQKSFGNMSFVQPVTYKHFTKPDLIPSWDAKLNSLATPSMRYRQTDMRAAPPILSPAQKVLFSDMLDQTTDVRSPPVVGFQTFSPRSSVRRELGQYTASQTMHRPRQVDSVAIGIVPPFCSTNAVDNKSGNETTF</sequence>
<evidence type="ECO:0000256" key="19">
    <source>
        <dbReference type="PROSITE-ProRule" id="PRU00076"/>
    </source>
</evidence>
<dbReference type="InterPro" id="IPR001791">
    <property type="entry name" value="Laminin_G"/>
</dbReference>
<dbReference type="FunFam" id="2.60.40.60:FF:000020">
    <property type="entry name" value="Dachsous cadherin-related 1b"/>
    <property type="match status" value="4"/>
</dbReference>
<dbReference type="InterPro" id="IPR001879">
    <property type="entry name" value="GPCR_2_extracellular_dom"/>
</dbReference>
<evidence type="ECO:0000256" key="7">
    <source>
        <dbReference type="ARBA" id="ARBA00022729"/>
    </source>
</evidence>
<dbReference type="Proteomes" id="UP000887566">
    <property type="component" value="Unplaced"/>
</dbReference>
<dbReference type="InterPro" id="IPR000203">
    <property type="entry name" value="GPS"/>
</dbReference>
<dbReference type="SUPFAM" id="SSF49899">
    <property type="entry name" value="Concanavalin A-like lectins/glucanases"/>
    <property type="match status" value="2"/>
</dbReference>
<feature type="domain" description="Cadherin" evidence="29">
    <location>
        <begin position="250"/>
        <end position="355"/>
    </location>
</feature>
<dbReference type="SMART" id="SM00008">
    <property type="entry name" value="HormR"/>
    <property type="match status" value="1"/>
</dbReference>
<dbReference type="WBParaSite" id="PSAMB.scaffold1243size33884.g11851.t1">
    <property type="protein sequence ID" value="PSAMB.scaffold1243size33884.g11851.t1"/>
    <property type="gene ID" value="PSAMB.scaffold1243size33884.g11851"/>
</dbReference>
<keyword evidence="30" id="KW-1185">Reference proteome</keyword>
<feature type="domain" description="G-protein coupled receptors family 2 profile 1" evidence="27">
    <location>
        <begin position="1907"/>
        <end position="1982"/>
    </location>
</feature>
<feature type="disulfide bond" evidence="19">
    <location>
        <begin position="1559"/>
        <end position="1568"/>
    </location>
</feature>
<feature type="domain" description="Cadherin" evidence="29">
    <location>
        <begin position="145"/>
        <end position="249"/>
    </location>
</feature>
<evidence type="ECO:0000256" key="5">
    <source>
        <dbReference type="ARBA" id="ARBA00022536"/>
    </source>
</evidence>
<dbReference type="PROSITE" id="PS00022">
    <property type="entry name" value="EGF_1"/>
    <property type="match status" value="3"/>
</dbReference>
<dbReference type="PROSITE" id="PS50268">
    <property type="entry name" value="CADHERIN_2"/>
    <property type="match status" value="8"/>
</dbReference>
<feature type="transmembrane region" description="Helical" evidence="21">
    <location>
        <begin position="2377"/>
        <end position="2397"/>
    </location>
</feature>
<dbReference type="GO" id="GO:0001736">
    <property type="term" value="P:establishment of planar polarity"/>
    <property type="evidence" value="ECO:0007669"/>
    <property type="project" value="UniProtKB-ARBA"/>
</dbReference>
<dbReference type="InterPro" id="IPR056286">
    <property type="entry name" value="Cadherin_CELSR1-3_9th"/>
</dbReference>
<feature type="domain" description="EGF-like" evidence="24">
    <location>
        <begin position="1776"/>
        <end position="1815"/>
    </location>
</feature>
<name>A0A914UTL0_9BILA</name>
<keyword evidence="8" id="KW-0677">Repeat</keyword>
<keyword evidence="15" id="KW-0325">Glycoprotein</keyword>
<dbReference type="GO" id="GO:0005509">
    <property type="term" value="F:calcium ion binding"/>
    <property type="evidence" value="ECO:0007669"/>
    <property type="project" value="UniProtKB-UniRule"/>
</dbReference>
<dbReference type="PANTHER" id="PTHR24026:SF51">
    <property type="entry name" value="PROTOCADHERIN-LIKE WING POLARITY PROTEIN STAN"/>
    <property type="match status" value="1"/>
</dbReference>
<feature type="domain" description="Cadherin" evidence="29">
    <location>
        <begin position="460"/>
        <end position="564"/>
    </location>
</feature>
<evidence type="ECO:0000256" key="12">
    <source>
        <dbReference type="ARBA" id="ARBA00023136"/>
    </source>
</evidence>
<dbReference type="InterPro" id="IPR017981">
    <property type="entry name" value="GPCR_2-like_7TM"/>
</dbReference>
<dbReference type="Pfam" id="PF00002">
    <property type="entry name" value="7tm_2"/>
    <property type="match status" value="1"/>
</dbReference>
<dbReference type="InterPro" id="IPR013320">
    <property type="entry name" value="ConA-like_dom_sf"/>
</dbReference>
<evidence type="ECO:0000313" key="31">
    <source>
        <dbReference type="WBParaSite" id="PSAMB.scaffold1243size33884.g11851.t1"/>
    </source>
</evidence>
<organism evidence="30 31">
    <name type="scientific">Plectus sambesii</name>
    <dbReference type="NCBI Taxonomy" id="2011161"/>
    <lineage>
        <taxon>Eukaryota</taxon>
        <taxon>Metazoa</taxon>
        <taxon>Ecdysozoa</taxon>
        <taxon>Nematoda</taxon>
        <taxon>Chromadorea</taxon>
        <taxon>Plectida</taxon>
        <taxon>Plectina</taxon>
        <taxon>Plectoidea</taxon>
        <taxon>Plectidae</taxon>
        <taxon>Plectus</taxon>
    </lineage>
</organism>
<feature type="disulfide bond" evidence="20">
    <location>
        <begin position="1908"/>
        <end position="1922"/>
    </location>
</feature>
<evidence type="ECO:0000256" key="6">
    <source>
        <dbReference type="ARBA" id="ARBA00022692"/>
    </source>
</evidence>
<evidence type="ECO:0000259" key="24">
    <source>
        <dbReference type="PROSITE" id="PS50026"/>
    </source>
</evidence>
<evidence type="ECO:0000259" key="26">
    <source>
        <dbReference type="PROSITE" id="PS50221"/>
    </source>
</evidence>
<evidence type="ECO:0000256" key="8">
    <source>
        <dbReference type="ARBA" id="ARBA00022737"/>
    </source>
</evidence>
<dbReference type="Pfam" id="PF02793">
    <property type="entry name" value="HRM"/>
    <property type="match status" value="1"/>
</dbReference>
<dbReference type="CDD" id="cd00055">
    <property type="entry name" value="EGF_Lam"/>
    <property type="match status" value="1"/>
</dbReference>
<keyword evidence="9 18" id="KW-0106">Calcium</keyword>
<evidence type="ECO:0000256" key="1">
    <source>
        <dbReference type="ARBA" id="ARBA00004167"/>
    </source>
</evidence>
<dbReference type="PROSITE" id="PS50027">
    <property type="entry name" value="EGF_LAM_2"/>
    <property type="match status" value="1"/>
</dbReference>
<dbReference type="InterPro" id="IPR000742">
    <property type="entry name" value="EGF"/>
</dbReference>
<dbReference type="SMART" id="SM00180">
    <property type="entry name" value="EGF_Lam"/>
    <property type="match status" value="1"/>
</dbReference>
<dbReference type="SUPFAM" id="SSF111418">
    <property type="entry name" value="Hormone receptor domain"/>
    <property type="match status" value="1"/>
</dbReference>
<dbReference type="InterPro" id="IPR032471">
    <property type="entry name" value="AGRL2-4_GAIN_subdom_A"/>
</dbReference>
<evidence type="ECO:0000256" key="21">
    <source>
        <dbReference type="SAM" id="Phobius"/>
    </source>
</evidence>
<dbReference type="Pfam" id="PF23592">
    <property type="entry name" value="Cadherin_CELSR2_9th"/>
    <property type="match status" value="1"/>
</dbReference>
<evidence type="ECO:0000259" key="27">
    <source>
        <dbReference type="PROSITE" id="PS50227"/>
    </source>
</evidence>
<keyword evidence="16" id="KW-0807">Transducer</keyword>
<evidence type="ECO:0000256" key="3">
    <source>
        <dbReference type="ARBA" id="ARBA00022473"/>
    </source>
</evidence>
<evidence type="ECO:0000256" key="14">
    <source>
        <dbReference type="ARBA" id="ARBA00023170"/>
    </source>
</evidence>
<dbReference type="GO" id="GO:0007166">
    <property type="term" value="P:cell surface receptor signaling pathway"/>
    <property type="evidence" value="ECO:0007669"/>
    <property type="project" value="InterPro"/>
</dbReference>
<protein>
    <submittedName>
        <fullName evidence="31">Uncharacterized protein</fullName>
    </submittedName>
</protein>
<dbReference type="GO" id="GO:0005886">
    <property type="term" value="C:plasma membrane"/>
    <property type="evidence" value="ECO:0007669"/>
    <property type="project" value="UniProtKB-SubCell"/>
</dbReference>
<dbReference type="InterPro" id="IPR046338">
    <property type="entry name" value="GAIN_dom_sf"/>
</dbReference>
<feature type="domain" description="Cadherin" evidence="29">
    <location>
        <begin position="771"/>
        <end position="878"/>
    </location>
</feature>
<feature type="disulfide bond" evidence="20">
    <location>
        <begin position="1896"/>
        <end position="1905"/>
    </location>
</feature>
<keyword evidence="6 21" id="KW-0812">Transmembrane</keyword>
<feature type="signal peptide" evidence="22">
    <location>
        <begin position="1"/>
        <end position="20"/>
    </location>
</feature>
<evidence type="ECO:0000256" key="10">
    <source>
        <dbReference type="ARBA" id="ARBA00022989"/>
    </source>
</evidence>
<dbReference type="InterPro" id="IPR001881">
    <property type="entry name" value="EGF-like_Ca-bd_dom"/>
</dbReference>
<feature type="domain" description="EGF-like" evidence="24">
    <location>
        <begin position="1249"/>
        <end position="1285"/>
    </location>
</feature>
<dbReference type="SUPFAM" id="SSF49313">
    <property type="entry name" value="Cadherin-like"/>
    <property type="match status" value="8"/>
</dbReference>
<keyword evidence="13 19" id="KW-1015">Disulfide bond</keyword>
<evidence type="ECO:0000259" key="25">
    <source>
        <dbReference type="PROSITE" id="PS50027"/>
    </source>
</evidence>
<evidence type="ECO:0000256" key="20">
    <source>
        <dbReference type="PROSITE-ProRule" id="PRU00460"/>
    </source>
</evidence>
<dbReference type="SMART" id="SM00179">
    <property type="entry name" value="EGF_CA"/>
    <property type="match status" value="3"/>
</dbReference>
<keyword evidence="12 21" id="KW-0472">Membrane</keyword>
<dbReference type="GO" id="GO:0051239">
    <property type="term" value="P:regulation of multicellular organismal process"/>
    <property type="evidence" value="ECO:0007669"/>
    <property type="project" value="UniProtKB-ARBA"/>
</dbReference>
<dbReference type="FunFam" id="2.60.40.60:FF:000058">
    <property type="entry name" value="FAT atypical cadherin 3"/>
    <property type="match status" value="1"/>
</dbReference>
<dbReference type="PRINTS" id="PR00205">
    <property type="entry name" value="CADHERIN"/>
</dbReference>
<dbReference type="InterPro" id="IPR015919">
    <property type="entry name" value="Cadherin-like_sf"/>
</dbReference>
<feature type="transmembrane region" description="Helical" evidence="21">
    <location>
        <begin position="2492"/>
        <end position="2512"/>
    </location>
</feature>
<dbReference type="InterPro" id="IPR020894">
    <property type="entry name" value="Cadherin_CS"/>
</dbReference>
<dbReference type="FunFam" id="2.60.40.60:FF:000033">
    <property type="entry name" value="FAT atypical cadherin 1"/>
    <property type="match status" value="1"/>
</dbReference>
<evidence type="ECO:0000259" key="23">
    <source>
        <dbReference type="PROSITE" id="PS50025"/>
    </source>
</evidence>
<feature type="domain" description="Laminin EGF-like" evidence="25">
    <location>
        <begin position="1874"/>
        <end position="1924"/>
    </location>
</feature>
<feature type="domain" description="G-protein coupled receptors family 2 profile 2" evidence="28">
    <location>
        <begin position="2275"/>
        <end position="2442"/>
    </location>
</feature>